<sequence>MRRLLAALILVLMVTASVHGSQSCPSTGCETGPPPPDIQQPAKVPTPIYRVCFRGLKPLGHTRKNADCRICQLKASSSKSETDCHDFYSVDAALRFWNEHCCD</sequence>
<gene>
    <name evidence="3" type="ORF">HY912_16175</name>
</gene>
<organism evidence="3 4">
    <name type="scientific">Desulfomonile tiedjei</name>
    <dbReference type="NCBI Taxonomy" id="2358"/>
    <lineage>
        <taxon>Bacteria</taxon>
        <taxon>Pseudomonadati</taxon>
        <taxon>Thermodesulfobacteriota</taxon>
        <taxon>Desulfomonilia</taxon>
        <taxon>Desulfomonilales</taxon>
        <taxon>Desulfomonilaceae</taxon>
        <taxon>Desulfomonile</taxon>
    </lineage>
</organism>
<dbReference type="AlphaFoldDB" id="A0A9D6V3V5"/>
<name>A0A9D6V3V5_9BACT</name>
<accession>A0A9D6V3V5</accession>
<evidence type="ECO:0000313" key="4">
    <source>
        <dbReference type="Proteomes" id="UP000807825"/>
    </source>
</evidence>
<dbReference type="Proteomes" id="UP000807825">
    <property type="component" value="Unassembled WGS sequence"/>
</dbReference>
<reference evidence="3" key="1">
    <citation type="submission" date="2020-07" db="EMBL/GenBank/DDBJ databases">
        <title>Huge and variable diversity of episymbiotic CPR bacteria and DPANN archaea in groundwater ecosystems.</title>
        <authorList>
            <person name="He C.Y."/>
            <person name="Keren R."/>
            <person name="Whittaker M."/>
            <person name="Farag I.F."/>
            <person name="Doudna J."/>
            <person name="Cate J.H.D."/>
            <person name="Banfield J.F."/>
        </authorList>
    </citation>
    <scope>NUCLEOTIDE SEQUENCE</scope>
    <source>
        <strain evidence="3">NC_groundwater_1664_Pr3_B-0.1um_52_9</strain>
    </source>
</reference>
<evidence type="ECO:0000313" key="3">
    <source>
        <dbReference type="EMBL" id="MBI5251027.1"/>
    </source>
</evidence>
<feature type="chain" id="PRO_5038867462" evidence="2">
    <location>
        <begin position="21"/>
        <end position="103"/>
    </location>
</feature>
<dbReference type="PROSITE" id="PS51257">
    <property type="entry name" value="PROKAR_LIPOPROTEIN"/>
    <property type="match status" value="1"/>
</dbReference>
<evidence type="ECO:0000256" key="1">
    <source>
        <dbReference type="SAM" id="MobiDB-lite"/>
    </source>
</evidence>
<dbReference type="EMBL" id="JACRDE010000422">
    <property type="protein sequence ID" value="MBI5251027.1"/>
    <property type="molecule type" value="Genomic_DNA"/>
</dbReference>
<feature type="signal peptide" evidence="2">
    <location>
        <begin position="1"/>
        <end position="20"/>
    </location>
</feature>
<protein>
    <submittedName>
        <fullName evidence="3">Uncharacterized protein</fullName>
    </submittedName>
</protein>
<keyword evidence="2" id="KW-0732">Signal</keyword>
<evidence type="ECO:0000256" key="2">
    <source>
        <dbReference type="SAM" id="SignalP"/>
    </source>
</evidence>
<feature type="compositionally biased region" description="Polar residues" evidence="1">
    <location>
        <begin position="20"/>
        <end position="29"/>
    </location>
</feature>
<feature type="region of interest" description="Disordered" evidence="1">
    <location>
        <begin position="20"/>
        <end position="42"/>
    </location>
</feature>
<comment type="caution">
    <text evidence="3">The sequence shown here is derived from an EMBL/GenBank/DDBJ whole genome shotgun (WGS) entry which is preliminary data.</text>
</comment>
<proteinExistence type="predicted"/>